<comment type="caution">
    <text evidence="2">The sequence shown here is derived from an EMBL/GenBank/DDBJ whole genome shotgun (WGS) entry which is preliminary data.</text>
</comment>
<sequence>MRLPLHLTSSWSPNPNGACQLGLPLAEAGSARGNRGHPMGWVRLGPWGVDYEVCGQPQAAQSGPEDAQSGPEDAQSGPEYAQSGPEDAQSGSEDAQDAQSGPKDAQSGPEDAQSGPKDAQSGPEDAQSGPEDAQDAQSGPEDAQSGPEDAQSGPEAAARSLPRPRSSHHSAGLWLLSALPETNKCIVRID</sequence>
<keyword evidence="3" id="KW-1185">Reference proteome</keyword>
<reference evidence="2" key="1">
    <citation type="journal article" date="2022" name="bioRxiv">
        <title>Sequencing and chromosome-scale assembly of the giantPleurodeles waltlgenome.</title>
        <authorList>
            <person name="Brown T."/>
            <person name="Elewa A."/>
            <person name="Iarovenko S."/>
            <person name="Subramanian E."/>
            <person name="Araus A.J."/>
            <person name="Petzold A."/>
            <person name="Susuki M."/>
            <person name="Suzuki K.-i.T."/>
            <person name="Hayashi T."/>
            <person name="Toyoda A."/>
            <person name="Oliveira C."/>
            <person name="Osipova E."/>
            <person name="Leigh N.D."/>
            <person name="Simon A."/>
            <person name="Yun M.H."/>
        </authorList>
    </citation>
    <scope>NUCLEOTIDE SEQUENCE</scope>
    <source>
        <strain evidence="2">20211129_DDA</strain>
        <tissue evidence="2">Liver</tissue>
    </source>
</reference>
<gene>
    <name evidence="2" type="ORF">NDU88_007732</name>
</gene>
<evidence type="ECO:0000256" key="1">
    <source>
        <dbReference type="SAM" id="MobiDB-lite"/>
    </source>
</evidence>
<dbReference type="AlphaFoldDB" id="A0AAV7U362"/>
<dbReference type="Proteomes" id="UP001066276">
    <property type="component" value="Chromosome 3_2"/>
</dbReference>
<protein>
    <submittedName>
        <fullName evidence="2">Uncharacterized protein</fullName>
    </submittedName>
</protein>
<name>A0AAV7U362_PLEWA</name>
<feature type="compositionally biased region" description="Polar residues" evidence="1">
    <location>
        <begin position="89"/>
        <end position="99"/>
    </location>
</feature>
<evidence type="ECO:0000313" key="2">
    <source>
        <dbReference type="EMBL" id="KAJ1182544.1"/>
    </source>
</evidence>
<feature type="region of interest" description="Disordered" evidence="1">
    <location>
        <begin position="54"/>
        <end position="182"/>
    </location>
</feature>
<evidence type="ECO:0000313" key="3">
    <source>
        <dbReference type="Proteomes" id="UP001066276"/>
    </source>
</evidence>
<organism evidence="2 3">
    <name type="scientific">Pleurodeles waltl</name>
    <name type="common">Iberian ribbed newt</name>
    <dbReference type="NCBI Taxonomy" id="8319"/>
    <lineage>
        <taxon>Eukaryota</taxon>
        <taxon>Metazoa</taxon>
        <taxon>Chordata</taxon>
        <taxon>Craniata</taxon>
        <taxon>Vertebrata</taxon>
        <taxon>Euteleostomi</taxon>
        <taxon>Amphibia</taxon>
        <taxon>Batrachia</taxon>
        <taxon>Caudata</taxon>
        <taxon>Salamandroidea</taxon>
        <taxon>Salamandridae</taxon>
        <taxon>Pleurodelinae</taxon>
        <taxon>Pleurodeles</taxon>
    </lineage>
</organism>
<accession>A0AAV7U362</accession>
<proteinExistence type="predicted"/>
<dbReference type="EMBL" id="JANPWB010000006">
    <property type="protein sequence ID" value="KAJ1182544.1"/>
    <property type="molecule type" value="Genomic_DNA"/>
</dbReference>